<keyword evidence="8" id="KW-1185">Reference proteome</keyword>
<dbReference type="SMART" id="SM00138">
    <property type="entry name" value="MeTrc"/>
    <property type="match status" value="1"/>
</dbReference>
<accession>A0A1D7TML3</accession>
<name>A0A1D7TML3_9BACT</name>
<dbReference type="SUPFAM" id="SSF47757">
    <property type="entry name" value="Chemotaxis receptor methyltransferase CheR, N-terminal domain"/>
    <property type="match status" value="1"/>
</dbReference>
<evidence type="ECO:0000256" key="2">
    <source>
        <dbReference type="ARBA" id="ARBA00012534"/>
    </source>
</evidence>
<evidence type="ECO:0000256" key="1">
    <source>
        <dbReference type="ARBA" id="ARBA00001541"/>
    </source>
</evidence>
<dbReference type="PRINTS" id="PR00996">
    <property type="entry name" value="CHERMTFRASE"/>
</dbReference>
<dbReference type="Gene3D" id="1.10.155.10">
    <property type="entry name" value="Chemotaxis receptor methyltransferase CheR, N-terminal domain"/>
    <property type="match status" value="1"/>
</dbReference>
<protein>
    <recommendedName>
        <fullName evidence="2">protein-glutamate O-methyltransferase</fullName>
        <ecNumber evidence="2">2.1.1.80</ecNumber>
    </recommendedName>
</protein>
<dbReference type="RefSeq" id="WP_069478784.1">
    <property type="nucleotide sequence ID" value="NZ_CP017111.1"/>
</dbReference>
<evidence type="ECO:0000256" key="3">
    <source>
        <dbReference type="ARBA" id="ARBA00022603"/>
    </source>
</evidence>
<evidence type="ECO:0000256" key="4">
    <source>
        <dbReference type="ARBA" id="ARBA00022679"/>
    </source>
</evidence>
<dbReference type="GO" id="GO:0032259">
    <property type="term" value="P:methylation"/>
    <property type="evidence" value="ECO:0007669"/>
    <property type="project" value="UniProtKB-KW"/>
</dbReference>
<dbReference type="PANTHER" id="PTHR24422:SF19">
    <property type="entry name" value="CHEMOTAXIS PROTEIN METHYLTRANSFERASE"/>
    <property type="match status" value="1"/>
</dbReference>
<dbReference type="InterPro" id="IPR022641">
    <property type="entry name" value="CheR_N"/>
</dbReference>
<evidence type="ECO:0000313" key="8">
    <source>
        <dbReference type="Proteomes" id="UP000094609"/>
    </source>
</evidence>
<dbReference type="InterPro" id="IPR000780">
    <property type="entry name" value="CheR_MeTrfase"/>
</dbReference>
<dbReference type="KEGG" id="shal:SHALO_2465"/>
<dbReference type="InterPro" id="IPR050903">
    <property type="entry name" value="Bact_Chemotaxis_MeTrfase"/>
</dbReference>
<gene>
    <name evidence="7" type="ORF">SHALO_2465</name>
</gene>
<dbReference type="AlphaFoldDB" id="A0A1D7TML3"/>
<dbReference type="Gene3D" id="3.40.50.150">
    <property type="entry name" value="Vaccinia Virus protein VP39"/>
    <property type="match status" value="1"/>
</dbReference>
<dbReference type="PIRSF" id="PIRSF000410">
    <property type="entry name" value="CheR"/>
    <property type="match status" value="1"/>
</dbReference>
<dbReference type="InterPro" id="IPR022642">
    <property type="entry name" value="CheR_C"/>
</dbReference>
<feature type="domain" description="CheR-type methyltransferase" evidence="6">
    <location>
        <begin position="1"/>
        <end position="276"/>
    </location>
</feature>
<reference evidence="8" key="1">
    <citation type="submission" date="2016-08" db="EMBL/GenBank/DDBJ databases">
        <title>Complete genome sequence of the organohalide-respiring Epsilonproteobacterium Sulfurospirillum halorespirans.</title>
        <authorList>
            <person name="Goris T."/>
            <person name="Zimmermann J."/>
            <person name="Schenz B."/>
            <person name="Lemos M."/>
            <person name="Hackermueller J."/>
            <person name="Diekert G."/>
        </authorList>
    </citation>
    <scope>NUCLEOTIDE SEQUENCE [LARGE SCALE GENOMIC DNA]</scope>
    <source>
        <strain>DSM 13726</strain>
        <strain evidence="8">PCE-M2</strain>
    </source>
</reference>
<dbReference type="STRING" id="1193502.SHALO_2465"/>
<proteinExistence type="predicted"/>
<dbReference type="EC" id="2.1.1.80" evidence="2"/>
<dbReference type="InterPro" id="IPR036804">
    <property type="entry name" value="CheR_N_sf"/>
</dbReference>
<keyword evidence="3 7" id="KW-0489">Methyltransferase</keyword>
<evidence type="ECO:0000256" key="5">
    <source>
        <dbReference type="ARBA" id="ARBA00022691"/>
    </source>
</evidence>
<evidence type="ECO:0000313" key="7">
    <source>
        <dbReference type="EMBL" id="AOO66225.1"/>
    </source>
</evidence>
<dbReference type="Proteomes" id="UP000094609">
    <property type="component" value="Chromosome"/>
</dbReference>
<keyword evidence="5" id="KW-0949">S-adenosyl-L-methionine</keyword>
<dbReference type="GO" id="GO:0008983">
    <property type="term" value="F:protein-glutamate O-methyltransferase activity"/>
    <property type="evidence" value="ECO:0007669"/>
    <property type="project" value="UniProtKB-EC"/>
</dbReference>
<dbReference type="Pfam" id="PF01739">
    <property type="entry name" value="CheR"/>
    <property type="match status" value="1"/>
</dbReference>
<dbReference type="Pfam" id="PF03705">
    <property type="entry name" value="CheR_N"/>
    <property type="match status" value="1"/>
</dbReference>
<evidence type="ECO:0000259" key="6">
    <source>
        <dbReference type="PROSITE" id="PS50123"/>
    </source>
</evidence>
<dbReference type="SUPFAM" id="SSF53335">
    <property type="entry name" value="S-adenosyl-L-methionine-dependent methyltransferases"/>
    <property type="match status" value="1"/>
</dbReference>
<organism evidence="7 8">
    <name type="scientific">Sulfurospirillum halorespirans DSM 13726</name>
    <dbReference type="NCBI Taxonomy" id="1193502"/>
    <lineage>
        <taxon>Bacteria</taxon>
        <taxon>Pseudomonadati</taxon>
        <taxon>Campylobacterota</taxon>
        <taxon>Epsilonproteobacteria</taxon>
        <taxon>Campylobacterales</taxon>
        <taxon>Sulfurospirillaceae</taxon>
        <taxon>Sulfurospirillum</taxon>
    </lineage>
</organism>
<dbReference type="EMBL" id="CP017111">
    <property type="protein sequence ID" value="AOO66225.1"/>
    <property type="molecule type" value="Genomic_DNA"/>
</dbReference>
<dbReference type="PATRIC" id="fig|1193502.14.peg.2499"/>
<dbReference type="InterPro" id="IPR026024">
    <property type="entry name" value="Chemotaxis_MeTrfase_CheR"/>
</dbReference>
<comment type="catalytic activity">
    <reaction evidence="1">
        <text>L-glutamyl-[protein] + S-adenosyl-L-methionine = [protein]-L-glutamate 5-O-methyl ester + S-adenosyl-L-homocysteine</text>
        <dbReference type="Rhea" id="RHEA:24452"/>
        <dbReference type="Rhea" id="RHEA-COMP:10208"/>
        <dbReference type="Rhea" id="RHEA-COMP:10311"/>
        <dbReference type="ChEBI" id="CHEBI:29973"/>
        <dbReference type="ChEBI" id="CHEBI:57856"/>
        <dbReference type="ChEBI" id="CHEBI:59789"/>
        <dbReference type="ChEBI" id="CHEBI:82795"/>
        <dbReference type="EC" id="2.1.1.80"/>
    </reaction>
</comment>
<keyword evidence="4 7" id="KW-0808">Transferase</keyword>
<dbReference type="PROSITE" id="PS50123">
    <property type="entry name" value="CHER"/>
    <property type="match status" value="1"/>
</dbReference>
<sequence length="276" mass="31979">MVERLVLRRKEFALLQAYIYQHIGISLGDHKIYLVQARLAKRVKQLGLSSFGAYYDYLVADKKRGELEYLSSLISTNVTSFFREAKQWEFLKRELPSIIERSGGKLRIWSAACSSGEEPYSIAMFLMEHLPNYTQYDIKILATDVSSKVLKIAMNGLYSQKAILSLNELYLRKYFSTEMVEGEAFYRIRDAVKQRILFREFNLVTGDYSLFDAKALNIIFCRNVMIYFDKSTQSALVDRFYTILPKNGYLFIGSSEALTDMKKDFRSKSASIYQKA</sequence>
<dbReference type="PANTHER" id="PTHR24422">
    <property type="entry name" value="CHEMOTAXIS PROTEIN METHYLTRANSFERASE"/>
    <property type="match status" value="1"/>
</dbReference>
<dbReference type="InterPro" id="IPR029063">
    <property type="entry name" value="SAM-dependent_MTases_sf"/>
</dbReference>